<dbReference type="InterPro" id="IPR026444">
    <property type="entry name" value="Secre_tail"/>
</dbReference>
<evidence type="ECO:0000313" key="2">
    <source>
        <dbReference type="EMBL" id="MFD3294119.1"/>
    </source>
</evidence>
<reference evidence="2 3" key="1">
    <citation type="submission" date="2024-03" db="EMBL/GenBank/DDBJ databases">
        <title>Aquirufa genome sequencing.</title>
        <authorList>
            <person name="Pitt A."/>
            <person name="Hahn M.W."/>
        </authorList>
    </citation>
    <scope>NUCLEOTIDE SEQUENCE [LARGE SCALE GENOMIC DNA]</scope>
    <source>
        <strain evidence="2 3">KTFRIE-69F</strain>
    </source>
</reference>
<dbReference type="InterPro" id="IPR028974">
    <property type="entry name" value="TSP_type-3_rpt"/>
</dbReference>
<dbReference type="Proteomes" id="UP001598112">
    <property type="component" value="Unassembled WGS sequence"/>
</dbReference>
<dbReference type="Pfam" id="PF07394">
    <property type="entry name" value="DUF1501"/>
    <property type="match status" value="1"/>
</dbReference>
<organism evidence="2 3">
    <name type="scientific">Aquirufa originis</name>
    <dbReference type="NCBI Taxonomy" id="3096514"/>
    <lineage>
        <taxon>Bacteria</taxon>
        <taxon>Pseudomonadati</taxon>
        <taxon>Bacteroidota</taxon>
        <taxon>Cytophagia</taxon>
        <taxon>Cytophagales</taxon>
        <taxon>Flectobacillaceae</taxon>
        <taxon>Aquirufa</taxon>
    </lineage>
</organism>
<evidence type="ECO:0000313" key="3">
    <source>
        <dbReference type="Proteomes" id="UP001598112"/>
    </source>
</evidence>
<dbReference type="RefSeq" id="WP_377979328.1">
    <property type="nucleotide sequence ID" value="NZ_JBBKXY010000003.1"/>
</dbReference>
<proteinExistence type="predicted"/>
<comment type="caution">
    <text evidence="2">The sequence shown here is derived from an EMBL/GenBank/DDBJ whole genome shotgun (WGS) entry which is preliminary data.</text>
</comment>
<gene>
    <name evidence="2" type="ORF">SKC35_10500</name>
</gene>
<accession>A0ABW6DD52</accession>
<feature type="domain" description="Secretion system C-terminal sorting" evidence="1">
    <location>
        <begin position="620"/>
        <end position="693"/>
    </location>
</feature>
<protein>
    <submittedName>
        <fullName evidence="2">DUF1501 domain-containing protein</fullName>
    </submittedName>
</protein>
<dbReference type="InterPro" id="IPR010869">
    <property type="entry name" value="DUF1501"/>
</dbReference>
<keyword evidence="3" id="KW-1185">Reference proteome</keyword>
<dbReference type="SUPFAM" id="SSF103647">
    <property type="entry name" value="TSP type-3 repeat"/>
    <property type="match status" value="1"/>
</dbReference>
<sequence length="695" mass="76829">MKRREFIHNISHALAVSSIHSNFNFLDEKRNYSVLNNTLNTDNIVVFIELSGGNDGLNTIVPMDQYATLTKVRPHVIIPENKLIALGKNDLALHPSLADLKILSDEKRMKIIQNVGYANPDLSHFRSSDIIQSGSGFSDFVPSGWAGRLCETLHPDYPEKYPNDLFPDPLAVELTAGMPLMFTGTNSFPGYLGGAPDSFNEINTSLNNKYPNTFSGDKLSYIQQITSQANRYGVQLKKAYQLGNHKIKFPDGDLGGQFYRLSRLIRGGLNTRIYHTGLGGFDTHDNQVLASDHTLGMHAKLLKTLNDCIIPLMKSLDETKDSDRVMIVVFSEFGRRIVSRGSGGTDHGAAWPMMIFGNKLNPKVAGINPKINPLATSNDNLEAEFDYRQIYASIIEQWLGGDSAVQKKVLFKEYGQISITKEYDDNDGDGILDKYDKCLNTVAGAMVDTNGCEVFSLPPETFSVTVNSASCVGQKNGSVVISTKNTNNSYSIHVGADMVGKLNAQNNYSHIIGNLGNGTYQICIKVDGINNYERCYSFKIAEPPALNAIVKVDNLTESLKVNLGGSEMYQVTFNENKFETKESELDLKLMKGLNKIRVSTNKECQGVFFREIFVSEECTVFPNPTTGPVNVFINGSDESVELLINTLSGTIVHQSQKIIPYDRIVKFDLSSYESGVYLISLNGKTVQSSSKIIKV</sequence>
<evidence type="ECO:0000259" key="1">
    <source>
        <dbReference type="Pfam" id="PF18962"/>
    </source>
</evidence>
<dbReference type="NCBIfam" id="TIGR04183">
    <property type="entry name" value="Por_Secre_tail"/>
    <property type="match status" value="1"/>
</dbReference>
<dbReference type="Pfam" id="PF18962">
    <property type="entry name" value="Por_Secre_tail"/>
    <property type="match status" value="1"/>
</dbReference>
<dbReference type="EMBL" id="JBBKXY010000003">
    <property type="protein sequence ID" value="MFD3294119.1"/>
    <property type="molecule type" value="Genomic_DNA"/>
</dbReference>
<name>A0ABW6DD52_9BACT</name>